<evidence type="ECO:0000313" key="1">
    <source>
        <dbReference type="EMBL" id="KAK3346603.1"/>
    </source>
</evidence>
<reference evidence="1" key="1">
    <citation type="journal article" date="2023" name="Mol. Phylogenet. Evol.">
        <title>Genome-scale phylogeny and comparative genomics of the fungal order Sordariales.</title>
        <authorList>
            <person name="Hensen N."/>
            <person name="Bonometti L."/>
            <person name="Westerberg I."/>
            <person name="Brannstrom I.O."/>
            <person name="Guillou S."/>
            <person name="Cros-Aarteil S."/>
            <person name="Calhoun S."/>
            <person name="Haridas S."/>
            <person name="Kuo A."/>
            <person name="Mondo S."/>
            <person name="Pangilinan J."/>
            <person name="Riley R."/>
            <person name="LaButti K."/>
            <person name="Andreopoulos B."/>
            <person name="Lipzen A."/>
            <person name="Chen C."/>
            <person name="Yan M."/>
            <person name="Daum C."/>
            <person name="Ng V."/>
            <person name="Clum A."/>
            <person name="Steindorff A."/>
            <person name="Ohm R.A."/>
            <person name="Martin F."/>
            <person name="Silar P."/>
            <person name="Natvig D.O."/>
            <person name="Lalanne C."/>
            <person name="Gautier V."/>
            <person name="Ament-Velasquez S.L."/>
            <person name="Kruys A."/>
            <person name="Hutchinson M.I."/>
            <person name="Powell A.J."/>
            <person name="Barry K."/>
            <person name="Miller A.N."/>
            <person name="Grigoriev I.V."/>
            <person name="Debuchy R."/>
            <person name="Gladieux P."/>
            <person name="Hiltunen Thoren M."/>
            <person name="Johannesson H."/>
        </authorList>
    </citation>
    <scope>NUCLEOTIDE SEQUENCE</scope>
    <source>
        <strain evidence="1">CBS 955.72</strain>
    </source>
</reference>
<dbReference type="AlphaFoldDB" id="A0AAJ0HBL9"/>
<gene>
    <name evidence="1" type="ORF">B0T25DRAFT_571732</name>
</gene>
<organism evidence="1 2">
    <name type="scientific">Lasiosphaeria hispida</name>
    <dbReference type="NCBI Taxonomy" id="260671"/>
    <lineage>
        <taxon>Eukaryota</taxon>
        <taxon>Fungi</taxon>
        <taxon>Dikarya</taxon>
        <taxon>Ascomycota</taxon>
        <taxon>Pezizomycotina</taxon>
        <taxon>Sordariomycetes</taxon>
        <taxon>Sordariomycetidae</taxon>
        <taxon>Sordariales</taxon>
        <taxon>Lasiosphaeriaceae</taxon>
        <taxon>Lasiosphaeria</taxon>
    </lineage>
</organism>
<protein>
    <recommendedName>
        <fullName evidence="3">RING-type domain-containing protein</fullName>
    </recommendedName>
</protein>
<keyword evidence="2" id="KW-1185">Reference proteome</keyword>
<proteinExistence type="predicted"/>
<sequence length="290" mass="32842">MAFATGMGRPMDLMAALTENDKLRSQVIDRNKKISELERLLFEIRVKGTMVCIHSDFDSPHREGFKAVGSGPDIFYWHKLLDPWADAFDMVRKLKSFLGSDLTPRMLINLMVTKRHTKPCNEDRTERNKCGDLNKWHMNLKLTTELLDRPMDDDDAGDCAEYLKQKIVFQTCAACNLEKLWFRDAPHDPFCQGINEFSVLAGELTRCGHTVCSACLLQSIRNSVDGLERCGALVDRGIPESFGCPAPGCQLYLDIPHLAALEQTLHRLGSQDVAALINKYHIEVQRTYSH</sequence>
<accession>A0AAJ0HBL9</accession>
<comment type="caution">
    <text evidence="1">The sequence shown here is derived from an EMBL/GenBank/DDBJ whole genome shotgun (WGS) entry which is preliminary data.</text>
</comment>
<dbReference type="EMBL" id="JAUIQD010000006">
    <property type="protein sequence ID" value="KAK3346603.1"/>
    <property type="molecule type" value="Genomic_DNA"/>
</dbReference>
<evidence type="ECO:0008006" key="3">
    <source>
        <dbReference type="Google" id="ProtNLM"/>
    </source>
</evidence>
<name>A0AAJ0HBL9_9PEZI</name>
<dbReference type="Proteomes" id="UP001275084">
    <property type="component" value="Unassembled WGS sequence"/>
</dbReference>
<reference evidence="1" key="2">
    <citation type="submission" date="2023-06" db="EMBL/GenBank/DDBJ databases">
        <authorList>
            <consortium name="Lawrence Berkeley National Laboratory"/>
            <person name="Haridas S."/>
            <person name="Hensen N."/>
            <person name="Bonometti L."/>
            <person name="Westerberg I."/>
            <person name="Brannstrom I.O."/>
            <person name="Guillou S."/>
            <person name="Cros-Aarteil S."/>
            <person name="Calhoun S."/>
            <person name="Kuo A."/>
            <person name="Mondo S."/>
            <person name="Pangilinan J."/>
            <person name="Riley R."/>
            <person name="Labutti K."/>
            <person name="Andreopoulos B."/>
            <person name="Lipzen A."/>
            <person name="Chen C."/>
            <person name="Yanf M."/>
            <person name="Daum C."/>
            <person name="Ng V."/>
            <person name="Clum A."/>
            <person name="Steindorff A."/>
            <person name="Ohm R."/>
            <person name="Martin F."/>
            <person name="Silar P."/>
            <person name="Natvig D."/>
            <person name="Lalanne C."/>
            <person name="Gautier V."/>
            <person name="Ament-Velasquez S.L."/>
            <person name="Kruys A."/>
            <person name="Hutchinson M.I."/>
            <person name="Powell A.J."/>
            <person name="Barry K."/>
            <person name="Miller A.N."/>
            <person name="Grigoriev I.V."/>
            <person name="Debuchy R."/>
            <person name="Gladieux P."/>
            <person name="Thoren M.H."/>
            <person name="Johannesson H."/>
        </authorList>
    </citation>
    <scope>NUCLEOTIDE SEQUENCE</scope>
    <source>
        <strain evidence="1">CBS 955.72</strain>
    </source>
</reference>
<evidence type="ECO:0000313" key="2">
    <source>
        <dbReference type="Proteomes" id="UP001275084"/>
    </source>
</evidence>